<dbReference type="PANTHER" id="PTHR37694">
    <property type="entry name" value="SLR8022 PROTEIN"/>
    <property type="match status" value="1"/>
</dbReference>
<dbReference type="EMBL" id="LJUJ01000002">
    <property type="protein sequence ID" value="KPK64506.1"/>
    <property type="molecule type" value="Genomic_DNA"/>
</dbReference>
<dbReference type="InterPro" id="IPR014710">
    <property type="entry name" value="RmlC-like_jellyroll"/>
</dbReference>
<evidence type="ECO:0000313" key="2">
    <source>
        <dbReference type="EMBL" id="KPK64506.1"/>
    </source>
</evidence>
<dbReference type="Gene3D" id="2.60.120.10">
    <property type="entry name" value="Jelly Rolls"/>
    <property type="match status" value="1"/>
</dbReference>
<evidence type="ECO:0000313" key="3">
    <source>
        <dbReference type="Proteomes" id="UP000051373"/>
    </source>
</evidence>
<feature type="domain" description="Cupin type-2" evidence="1">
    <location>
        <begin position="55"/>
        <end position="111"/>
    </location>
</feature>
<dbReference type="SUPFAM" id="SSF51182">
    <property type="entry name" value="RmlC-like cupins"/>
    <property type="match status" value="1"/>
</dbReference>
<sequence length="113" mass="12428">MNNQQENPTNLSAHVFDLAGLIDYHTDSIVSREVLSKKTGTVTVFAFAQEQGLSEHTVPFDALVYILEGKAKITISGQDYTLNNGEMITMPANEPHALMALGEFKMVLVMIKS</sequence>
<dbReference type="InterPro" id="IPR011051">
    <property type="entry name" value="RmlC_Cupin_sf"/>
</dbReference>
<reference evidence="2 3" key="1">
    <citation type="journal article" date="2015" name="Microbiome">
        <title>Genomic resolution of linkages in carbon, nitrogen, and sulfur cycling among widespread estuary sediment bacteria.</title>
        <authorList>
            <person name="Baker B.J."/>
            <person name="Lazar C.S."/>
            <person name="Teske A.P."/>
            <person name="Dick G.J."/>
        </authorList>
    </citation>
    <scope>NUCLEOTIDE SEQUENCE [LARGE SCALE GENOMIC DNA]</scope>
    <source>
        <strain evidence="2">SM23_42</strain>
    </source>
</reference>
<dbReference type="InterPro" id="IPR013096">
    <property type="entry name" value="Cupin_2"/>
</dbReference>
<name>A0A0S8FWM5_UNCW3</name>
<accession>A0A0S8FWM5</accession>
<proteinExistence type="predicted"/>
<protein>
    <submittedName>
        <fullName evidence="2">Cupin</fullName>
    </submittedName>
</protein>
<evidence type="ECO:0000259" key="1">
    <source>
        <dbReference type="Pfam" id="PF07883"/>
    </source>
</evidence>
<dbReference type="CDD" id="cd02230">
    <property type="entry name" value="cupin_HP0902-like"/>
    <property type="match status" value="1"/>
</dbReference>
<dbReference type="Pfam" id="PF07883">
    <property type="entry name" value="Cupin_2"/>
    <property type="match status" value="1"/>
</dbReference>
<dbReference type="AlphaFoldDB" id="A0A0S8FWM5"/>
<dbReference type="PANTHER" id="PTHR37694:SF1">
    <property type="entry name" value="SLR8022 PROTEIN"/>
    <property type="match status" value="1"/>
</dbReference>
<dbReference type="STRING" id="1703779.AMJ83_02005"/>
<dbReference type="PATRIC" id="fig|1703779.3.peg.1964"/>
<organism evidence="2 3">
    <name type="scientific">candidate division WOR_3 bacterium SM23_42</name>
    <dbReference type="NCBI Taxonomy" id="1703779"/>
    <lineage>
        <taxon>Bacteria</taxon>
        <taxon>Bacteria division WOR-3</taxon>
    </lineage>
</organism>
<dbReference type="Proteomes" id="UP000051373">
    <property type="component" value="Unassembled WGS sequence"/>
</dbReference>
<comment type="caution">
    <text evidence="2">The sequence shown here is derived from an EMBL/GenBank/DDBJ whole genome shotgun (WGS) entry which is preliminary data.</text>
</comment>
<gene>
    <name evidence="2" type="ORF">AMJ83_02005</name>
</gene>